<dbReference type="Proteomes" id="UP001418222">
    <property type="component" value="Unassembled WGS sequence"/>
</dbReference>
<evidence type="ECO:0000256" key="8">
    <source>
        <dbReference type="ARBA" id="ARBA00054110"/>
    </source>
</evidence>
<evidence type="ECO:0000256" key="4">
    <source>
        <dbReference type="ARBA" id="ARBA00022490"/>
    </source>
</evidence>
<dbReference type="FunFam" id="3.30.70.330:FF:000651">
    <property type="entry name" value="Poly(A) binding protein cytoplasmic 1 like"/>
    <property type="match status" value="1"/>
</dbReference>
<evidence type="ECO:0000313" key="11">
    <source>
        <dbReference type="EMBL" id="KAK8948751.1"/>
    </source>
</evidence>
<dbReference type="Gene3D" id="3.30.70.330">
    <property type="match status" value="4"/>
</dbReference>
<comment type="subcellular location">
    <subcellularLocation>
        <location evidence="2">Cytoplasm</location>
    </subcellularLocation>
    <subcellularLocation>
        <location evidence="1">Nucleus</location>
    </subcellularLocation>
</comment>
<keyword evidence="7" id="KW-0539">Nucleus</keyword>
<dbReference type="AlphaFoldDB" id="A0AAP0GAN3"/>
<dbReference type="SMART" id="SM00360">
    <property type="entry name" value="RRM"/>
    <property type="match status" value="4"/>
</dbReference>
<accession>A0AAP0GAN3</accession>
<dbReference type="GO" id="GO:0005634">
    <property type="term" value="C:nucleus"/>
    <property type="evidence" value="ECO:0007669"/>
    <property type="project" value="UniProtKB-SubCell"/>
</dbReference>
<evidence type="ECO:0000256" key="9">
    <source>
        <dbReference type="PROSITE-ProRule" id="PRU00176"/>
    </source>
</evidence>
<evidence type="ECO:0000256" key="3">
    <source>
        <dbReference type="ARBA" id="ARBA00008557"/>
    </source>
</evidence>
<evidence type="ECO:0000313" key="12">
    <source>
        <dbReference type="Proteomes" id="UP001418222"/>
    </source>
</evidence>
<evidence type="ECO:0000256" key="6">
    <source>
        <dbReference type="ARBA" id="ARBA00022884"/>
    </source>
</evidence>
<dbReference type="PANTHER" id="PTHR24012">
    <property type="entry name" value="RNA BINDING PROTEIN"/>
    <property type="match status" value="1"/>
</dbReference>
<name>A0AAP0GAN3_9ASPA</name>
<sequence>MGEATVTFFTEPTPLMATVTPPEKTALYVGDLDGTVNEEDLERTLGYFGTILSTRVCRDRNTGKSLRYAYVNFSSHCSAESALQMMNHVVLKGRPMRIMWTDRNPIGRKNGLGNVFVKNLDESIGGLELEFLFSPYGRVDSCKVQLDENGRSRGFGFVQMKTEEAAQSAIAALHGAVPPGASKKLYVAKFVRKCERQTLPQHSQGFCNLYIKNLEKDFTDDSLQQKFSEYGKVNSAVIMKNEIGNSRGFGFVSFESPDDAKKAMEAMNGSILGSKTIYVGPAQTKADREEQIKMHFANSNPPELKKTQGGTTVFVRNIDDSVTDEALQEHFASCGKILWLKASRYSNGQNKGYGFVCFASHEEANRAVAILNGSKLNGKLLYVTIAQNRENRGKISQGQPVFTSNYQSIGNQGFGYPSAPSAYLRSSNVIPLQRPPCNAHFNSQLHPMMVYLPQESYYMQGRYGNEYCLNQRYIQPPPRYEKGMKKTHHPQLQLPSGSGAKKMSSKISILSKLDLIEPQLHKSKILEFLYCNIPMLEPKNALEIANKMMSMNSTKLREFLSKPKGLNQLIMEATNKALGVEDGVDASTAVVTEN</sequence>
<dbReference type="InterPro" id="IPR035979">
    <property type="entry name" value="RBD_domain_sf"/>
</dbReference>
<evidence type="ECO:0000256" key="1">
    <source>
        <dbReference type="ARBA" id="ARBA00004123"/>
    </source>
</evidence>
<dbReference type="InterPro" id="IPR003954">
    <property type="entry name" value="RRM_euk-type"/>
</dbReference>
<keyword evidence="5" id="KW-0677">Repeat</keyword>
<comment type="caution">
    <text evidence="11">The sequence shown here is derived from an EMBL/GenBank/DDBJ whole genome shotgun (WGS) entry which is preliminary data.</text>
</comment>
<keyword evidence="4" id="KW-0963">Cytoplasm</keyword>
<dbReference type="SUPFAM" id="SSF54928">
    <property type="entry name" value="RNA-binding domain, RBD"/>
    <property type="match status" value="3"/>
</dbReference>
<feature type="domain" description="RRM" evidence="10">
    <location>
        <begin position="113"/>
        <end position="192"/>
    </location>
</feature>
<dbReference type="PROSITE" id="PS50102">
    <property type="entry name" value="RRM"/>
    <property type="match status" value="4"/>
</dbReference>
<evidence type="ECO:0000256" key="7">
    <source>
        <dbReference type="ARBA" id="ARBA00023242"/>
    </source>
</evidence>
<protein>
    <submittedName>
        <fullName evidence="11">Polyadenylate-binding protein 2</fullName>
    </submittedName>
</protein>
<dbReference type="InterPro" id="IPR000504">
    <property type="entry name" value="RRM_dom"/>
</dbReference>
<feature type="domain" description="RRM" evidence="10">
    <location>
        <begin position="25"/>
        <end position="103"/>
    </location>
</feature>
<reference evidence="11 12" key="1">
    <citation type="journal article" date="2022" name="Nat. Plants">
        <title>Genomes of leafy and leafless Platanthera orchids illuminate the evolution of mycoheterotrophy.</title>
        <authorList>
            <person name="Li M.H."/>
            <person name="Liu K.W."/>
            <person name="Li Z."/>
            <person name="Lu H.C."/>
            <person name="Ye Q.L."/>
            <person name="Zhang D."/>
            <person name="Wang J.Y."/>
            <person name="Li Y.F."/>
            <person name="Zhong Z.M."/>
            <person name="Liu X."/>
            <person name="Yu X."/>
            <person name="Liu D.K."/>
            <person name="Tu X.D."/>
            <person name="Liu B."/>
            <person name="Hao Y."/>
            <person name="Liao X.Y."/>
            <person name="Jiang Y.T."/>
            <person name="Sun W.H."/>
            <person name="Chen J."/>
            <person name="Chen Y.Q."/>
            <person name="Ai Y."/>
            <person name="Zhai J.W."/>
            <person name="Wu S.S."/>
            <person name="Zhou Z."/>
            <person name="Hsiao Y.Y."/>
            <person name="Wu W.L."/>
            <person name="Chen Y.Y."/>
            <person name="Lin Y.F."/>
            <person name="Hsu J.L."/>
            <person name="Li C.Y."/>
            <person name="Wang Z.W."/>
            <person name="Zhao X."/>
            <person name="Zhong W.Y."/>
            <person name="Ma X.K."/>
            <person name="Ma L."/>
            <person name="Huang J."/>
            <person name="Chen G.Z."/>
            <person name="Huang M.Z."/>
            <person name="Huang L."/>
            <person name="Peng D.H."/>
            <person name="Luo Y.B."/>
            <person name="Zou S.Q."/>
            <person name="Chen S.P."/>
            <person name="Lan S."/>
            <person name="Tsai W.C."/>
            <person name="Van de Peer Y."/>
            <person name="Liu Z.J."/>
        </authorList>
    </citation>
    <scope>NUCLEOTIDE SEQUENCE [LARGE SCALE GENOMIC DNA]</scope>
    <source>
        <strain evidence="11">Lor287</strain>
    </source>
</reference>
<dbReference type="GO" id="GO:0003723">
    <property type="term" value="F:RNA binding"/>
    <property type="evidence" value="ECO:0007669"/>
    <property type="project" value="UniProtKB-UniRule"/>
</dbReference>
<evidence type="ECO:0000256" key="5">
    <source>
        <dbReference type="ARBA" id="ARBA00022737"/>
    </source>
</evidence>
<dbReference type="EMBL" id="JBBWWQ010000004">
    <property type="protein sequence ID" value="KAK8948751.1"/>
    <property type="molecule type" value="Genomic_DNA"/>
</dbReference>
<feature type="domain" description="RRM" evidence="10">
    <location>
        <begin position="311"/>
        <end position="388"/>
    </location>
</feature>
<dbReference type="InterPro" id="IPR036053">
    <property type="entry name" value="PABP-dom"/>
</dbReference>
<feature type="domain" description="RRM" evidence="10">
    <location>
        <begin position="207"/>
        <end position="284"/>
    </location>
</feature>
<dbReference type="SUPFAM" id="SSF63570">
    <property type="entry name" value="PABC (PABP) domain"/>
    <property type="match status" value="1"/>
</dbReference>
<keyword evidence="6 9" id="KW-0694">RNA-binding</keyword>
<dbReference type="SMART" id="SM00361">
    <property type="entry name" value="RRM_1"/>
    <property type="match status" value="3"/>
</dbReference>
<dbReference type="Pfam" id="PF00076">
    <property type="entry name" value="RRM_1"/>
    <property type="match status" value="4"/>
</dbReference>
<comment type="function">
    <text evidence="8">Binds the poly(A) tail of mRNA. Appears to be an important mediator of the multiple roles of the poly(A) tail in mRNA biogenesis, stability and translation.</text>
</comment>
<evidence type="ECO:0000256" key="2">
    <source>
        <dbReference type="ARBA" id="ARBA00004496"/>
    </source>
</evidence>
<comment type="similarity">
    <text evidence="3">Belongs to the polyadenylate-binding protein type-1 family.</text>
</comment>
<proteinExistence type="inferred from homology"/>
<keyword evidence="12" id="KW-1185">Reference proteome</keyword>
<dbReference type="InterPro" id="IPR012677">
    <property type="entry name" value="Nucleotide-bd_a/b_plait_sf"/>
</dbReference>
<evidence type="ECO:0000259" key="10">
    <source>
        <dbReference type="PROSITE" id="PS50102"/>
    </source>
</evidence>
<gene>
    <name evidence="11" type="primary">PAB2</name>
    <name evidence="11" type="ORF">KSP39_PZI005888</name>
</gene>
<dbReference type="GO" id="GO:0005737">
    <property type="term" value="C:cytoplasm"/>
    <property type="evidence" value="ECO:0007669"/>
    <property type="project" value="UniProtKB-SubCell"/>
</dbReference>
<organism evidence="11 12">
    <name type="scientific">Platanthera zijinensis</name>
    <dbReference type="NCBI Taxonomy" id="2320716"/>
    <lineage>
        <taxon>Eukaryota</taxon>
        <taxon>Viridiplantae</taxon>
        <taxon>Streptophyta</taxon>
        <taxon>Embryophyta</taxon>
        <taxon>Tracheophyta</taxon>
        <taxon>Spermatophyta</taxon>
        <taxon>Magnoliopsida</taxon>
        <taxon>Liliopsida</taxon>
        <taxon>Asparagales</taxon>
        <taxon>Orchidaceae</taxon>
        <taxon>Orchidoideae</taxon>
        <taxon>Orchideae</taxon>
        <taxon>Orchidinae</taxon>
        <taxon>Platanthera</taxon>
    </lineage>
</organism>